<evidence type="ECO:0000313" key="13">
    <source>
        <dbReference type="Proteomes" id="UP000318758"/>
    </source>
</evidence>
<dbReference type="PROSITE" id="PS51892">
    <property type="entry name" value="SUBTILASE"/>
    <property type="match status" value="1"/>
</dbReference>
<dbReference type="InterPro" id="IPR023828">
    <property type="entry name" value="Peptidase_S8_Ser-AS"/>
</dbReference>
<dbReference type="PROSITE" id="PS00136">
    <property type="entry name" value="SUBTILASE_ASP"/>
    <property type="match status" value="1"/>
</dbReference>
<feature type="signal peptide" evidence="9">
    <location>
        <begin position="1"/>
        <end position="30"/>
    </location>
</feature>
<feature type="active site" description="Charge relay system" evidence="6">
    <location>
        <position position="327"/>
    </location>
</feature>
<dbReference type="EMBL" id="CP041153">
    <property type="protein sequence ID" value="QDF76510.1"/>
    <property type="molecule type" value="Genomic_DNA"/>
</dbReference>
<protein>
    <submittedName>
        <fullName evidence="12">Peptidase S8</fullName>
    </submittedName>
</protein>
<dbReference type="PANTHER" id="PTHR10795">
    <property type="entry name" value="PROPROTEIN CONVERTASE SUBTILISIN/KEXIN"/>
    <property type="match status" value="1"/>
</dbReference>
<dbReference type="InterPro" id="IPR015500">
    <property type="entry name" value="Peptidase_S8_subtilisin-rel"/>
</dbReference>
<sequence>MKSTQQLFKRSAVASLTALYLAGVGSLAVASPGMEKVAGTSFYTPTFTAEDIQRINEERKLELSGDMYIGTPGQINRVKKARTPEEIFQPSEQASGVQTYIVQLDEEPLATYAGDIPGYAATTAPKNRSVIAKGRVAVNTASAQSYKQYLIGKQDKFIASARQAGVSVDVTKRFTLASNAMVVEMTQEDAIKMSHQGGIKRITPNRIFELRTDRGPEFIGADKVWQGTATLGGLAAKGEGMVVGIIDTGINTDHPAFADDEAYAALNPFGADNGVGDCVDSPELCNNKLVGVHSYPEITDVYGAPEFQTTSRPVMIRPANGEDYNGHGSHTASTAAGNTLQDTPLQTFSGEATSDGIDVPFNFPQTSGVAPRAHLISYQVCWPGGAGDPYAGCPESAILSAFEDAIADGVDAINFSIGGAESLPWADPMELAFLAAREAGISVAAAAGNNGAFWSSDHSSPWMTTVGASTHDRQLDAGVKTLSDFEGVSAPTSAMEGKSFSGGITGQVVLAEKFVDPDPSDGYNAASCNAPFPAGTFTSDQIVVCERGDIARVDKAKNVAAGGAGGFILQNINYSADNLVADNFVLPGIQLKAAERYKLRNWVNRNGEAARATISDYSNEYSFDAELGNNLATFSSMGPSRTNNTLVPDLTAPGVDIYAANADDQPFTQSPTASDWTFMSGTSMATPHVTGAMALLTQLHPDWTPAEIQSALMLTAGPVMLNTGYALIEPYYSFMAGAGAINVARAADTGLVMDETIDNYRNADPTNGGVVNWLNVPSMVEMECAGSCSWMRTVKATRDGTWAVEAMGKEEGFELTVSPAQFSLKAGESQSIIVTATPPSNIEIKIDPEEADGPWDTVINKNAFFNGQVVMKELAGNSPEVHMPVVVATSAEQLPVSHHFEITRDQGTETLTVNTDAYSQLTPRFYGPVKPEVYSNQLTAVGPFLRQDFIEKGWDIRTITVPEGAKRLVVEVQHAERVTTLEDLNPRYNVPHPFVILGLDENDNGTFVPDSEADSSAIRAEYADELICLSTSQAEHNYCSIENPAPGTYWIATAMAYSQGEVSVDTGYAIIMEDDDRGYLSITGPASHDGNGNYEIGINWDIPQTQAGDIYYGGLDLGNMPGAEGTLGFTSLDIRRADDAVQWQVSQDKARSMDVVDISLSIAANLESQDRQYEFALQLPEGMRLAPETLSTNNDQVTQAVTADERGFTLTGMQASTRDVQREYKMTTNLTDKMCRTPMIDEYSTGGYIDLFGEFKMQPMADWFVGDYRSAFDVPIDWLFYKEGAKFELYNQPNAGYLRMHTVGAMKLNTGYWYMMLHRGPGFLVEALAPFWRGSFEGKYRRHWEDPWGLTIASQYAEERPDLGDLLFLEFDNVTDKNTGEEYDFETILRSGIDDRPGQFEIIYAYDNLGADLAKGAVFIEGFDTQWSTKAGAKGGGLYEVLGFDNLDEVLADDLVVCFDYVGPEQSRMEVNFKAVIKPEATGTVQNLVLDYDLQGAPSMQQTHAISVLGNIQLAEIADQLVAENTPLEGLTVSYIDANKVPNTVEVTGEHVSAEIQGDSFTLIPEANFHGDTLVTVTVRDNEHSSDSASTSFMLTVESDGVEPTPPPQPEVETESSSGGALGFGLLSLLPLAWLRRRMAKASRV</sequence>
<keyword evidence="3 6" id="KW-0378">Hydrolase</keyword>
<evidence type="ECO:0000313" key="12">
    <source>
        <dbReference type="EMBL" id="QDF76510.1"/>
    </source>
</evidence>
<dbReference type="InterPro" id="IPR023827">
    <property type="entry name" value="Peptidase_S8_Asp-AS"/>
</dbReference>
<feature type="domain" description="Peptidase S8/S53" evidence="10">
    <location>
        <begin position="238"/>
        <end position="717"/>
    </location>
</feature>
<evidence type="ECO:0000256" key="5">
    <source>
        <dbReference type="ARBA" id="ARBA00023180"/>
    </source>
</evidence>
<proteinExistence type="inferred from homology"/>
<feature type="domain" description="PA" evidence="11">
    <location>
        <begin position="505"/>
        <end position="594"/>
    </location>
</feature>
<evidence type="ECO:0000259" key="10">
    <source>
        <dbReference type="Pfam" id="PF00082"/>
    </source>
</evidence>
<dbReference type="CDD" id="cd02120">
    <property type="entry name" value="PA_subtilisin_like"/>
    <property type="match status" value="1"/>
</dbReference>
<dbReference type="CDD" id="cd04852">
    <property type="entry name" value="Peptidases_S8_3"/>
    <property type="match status" value="1"/>
</dbReference>
<evidence type="ECO:0000256" key="6">
    <source>
        <dbReference type="PROSITE-ProRule" id="PRU01240"/>
    </source>
</evidence>
<evidence type="ECO:0000256" key="8">
    <source>
        <dbReference type="SAM" id="MobiDB-lite"/>
    </source>
</evidence>
<accession>A0ABX5WSD0</accession>
<evidence type="ECO:0000256" key="4">
    <source>
        <dbReference type="ARBA" id="ARBA00022825"/>
    </source>
</evidence>
<evidence type="ECO:0000259" key="11">
    <source>
        <dbReference type="Pfam" id="PF02225"/>
    </source>
</evidence>
<feature type="active site" description="Charge relay system" evidence="6">
    <location>
        <position position="683"/>
    </location>
</feature>
<keyword evidence="2 9" id="KW-0732">Signal</keyword>
<keyword evidence="5" id="KW-0325">Glycoprotein</keyword>
<name>A0ABX5WSD0_9GAMM</name>
<reference evidence="12 13" key="1">
    <citation type="submission" date="2019-06" db="EMBL/GenBank/DDBJ databases">
        <title>Complete genome of Shewanella marisflavi ECSMB14101, a mussel settlement-inducing bacterium isolated from East China Sea.</title>
        <authorList>
            <person name="Yang J."/>
            <person name="Liang X."/>
            <person name="Chang R."/>
            <person name="Peng L."/>
        </authorList>
    </citation>
    <scope>NUCLEOTIDE SEQUENCE [LARGE SCALE GENOMIC DNA]</scope>
    <source>
        <strain evidence="12 13">ECSMB14101</strain>
    </source>
</reference>
<dbReference type="PIRSF" id="PIRSF037895">
    <property type="entry name" value="Subtilisin_rel_Sama_2696"/>
    <property type="match status" value="1"/>
</dbReference>
<keyword evidence="4 6" id="KW-0720">Serine protease</keyword>
<keyword evidence="1 6" id="KW-0645">Protease</keyword>
<dbReference type="InterPro" id="IPR034197">
    <property type="entry name" value="Peptidases_S8_3"/>
</dbReference>
<dbReference type="InterPro" id="IPR000209">
    <property type="entry name" value="Peptidase_S8/S53_dom"/>
</dbReference>
<dbReference type="PROSITE" id="PS00138">
    <property type="entry name" value="SUBTILASE_SER"/>
    <property type="match status" value="1"/>
</dbReference>
<evidence type="ECO:0000256" key="2">
    <source>
        <dbReference type="ARBA" id="ARBA00022729"/>
    </source>
</evidence>
<dbReference type="Pfam" id="PF02225">
    <property type="entry name" value="PA"/>
    <property type="match status" value="1"/>
</dbReference>
<feature type="active site" description="Charge relay system" evidence="6">
    <location>
        <position position="247"/>
    </location>
</feature>
<dbReference type="Gene3D" id="3.50.30.30">
    <property type="match status" value="1"/>
</dbReference>
<evidence type="ECO:0000256" key="3">
    <source>
        <dbReference type="ARBA" id="ARBA00022801"/>
    </source>
</evidence>
<comment type="similarity">
    <text evidence="6 7">Belongs to the peptidase S8 family.</text>
</comment>
<dbReference type="Gene3D" id="3.40.50.200">
    <property type="entry name" value="Peptidase S8/S53 domain"/>
    <property type="match status" value="1"/>
</dbReference>
<dbReference type="SUPFAM" id="SSF52743">
    <property type="entry name" value="Subtilisin-like"/>
    <property type="match status" value="1"/>
</dbReference>
<evidence type="ECO:0000256" key="1">
    <source>
        <dbReference type="ARBA" id="ARBA00022670"/>
    </source>
</evidence>
<organism evidence="12 13">
    <name type="scientific">Shewanella marisflavi</name>
    <dbReference type="NCBI Taxonomy" id="260364"/>
    <lineage>
        <taxon>Bacteria</taxon>
        <taxon>Pseudomonadati</taxon>
        <taxon>Pseudomonadota</taxon>
        <taxon>Gammaproteobacteria</taxon>
        <taxon>Alteromonadales</taxon>
        <taxon>Shewanellaceae</taxon>
        <taxon>Shewanella</taxon>
    </lineage>
</organism>
<feature type="chain" id="PRO_5046090817" evidence="9">
    <location>
        <begin position="31"/>
        <end position="1645"/>
    </location>
</feature>
<gene>
    <name evidence="12" type="ORF">FGA12_15810</name>
</gene>
<feature type="region of interest" description="Disordered" evidence="8">
    <location>
        <begin position="1598"/>
        <end position="1619"/>
    </location>
</feature>
<dbReference type="InterPro" id="IPR017311">
    <property type="entry name" value="Sama-2696"/>
</dbReference>
<dbReference type="InterPro" id="IPR036852">
    <property type="entry name" value="Peptidase_S8/S53_dom_sf"/>
</dbReference>
<evidence type="ECO:0000256" key="7">
    <source>
        <dbReference type="RuleBase" id="RU003355"/>
    </source>
</evidence>
<dbReference type="Pfam" id="PF00082">
    <property type="entry name" value="Peptidase_S8"/>
    <property type="match status" value="1"/>
</dbReference>
<evidence type="ECO:0000256" key="9">
    <source>
        <dbReference type="SAM" id="SignalP"/>
    </source>
</evidence>
<dbReference type="InterPro" id="IPR045051">
    <property type="entry name" value="SBT"/>
</dbReference>
<dbReference type="PRINTS" id="PR00723">
    <property type="entry name" value="SUBTILISIN"/>
</dbReference>
<dbReference type="Proteomes" id="UP000318758">
    <property type="component" value="Chromosome"/>
</dbReference>
<keyword evidence="13" id="KW-1185">Reference proteome</keyword>
<dbReference type="InterPro" id="IPR003137">
    <property type="entry name" value="PA_domain"/>
</dbReference>